<evidence type="ECO:0000256" key="1">
    <source>
        <dbReference type="ARBA" id="ARBA00004651"/>
    </source>
</evidence>
<evidence type="ECO:0000313" key="10">
    <source>
        <dbReference type="EMBL" id="MCZ3666832.1"/>
    </source>
</evidence>
<evidence type="ECO:0000313" key="12">
    <source>
        <dbReference type="Proteomes" id="UP001212401"/>
    </source>
</evidence>
<feature type="transmembrane region" description="Helical" evidence="8">
    <location>
        <begin position="308"/>
        <end position="326"/>
    </location>
</feature>
<evidence type="ECO:0000256" key="8">
    <source>
        <dbReference type="SAM" id="Phobius"/>
    </source>
</evidence>
<dbReference type="Pfam" id="PF13303">
    <property type="entry name" value="PTS_EIIC_2"/>
    <property type="match status" value="1"/>
</dbReference>
<dbReference type="GeneID" id="75081458"/>
<comment type="subcellular location">
    <subcellularLocation>
        <location evidence="1">Cell membrane</location>
        <topology evidence="1">Multi-pass membrane protein</topology>
    </subcellularLocation>
</comment>
<dbReference type="Proteomes" id="UP001212401">
    <property type="component" value="Unassembled WGS sequence"/>
</dbReference>
<evidence type="ECO:0000313" key="13">
    <source>
        <dbReference type="Proteomes" id="UP001527392"/>
    </source>
</evidence>
<evidence type="ECO:0000256" key="3">
    <source>
        <dbReference type="ARBA" id="ARBA00022475"/>
    </source>
</evidence>
<dbReference type="Proteomes" id="UP001527392">
    <property type="component" value="Unassembled WGS sequence"/>
</dbReference>
<name>A0AAP3DMY7_9LACO</name>
<evidence type="ECO:0000256" key="4">
    <source>
        <dbReference type="ARBA" id="ARBA00022597"/>
    </source>
</evidence>
<feature type="transmembrane region" description="Helical" evidence="8">
    <location>
        <begin position="164"/>
        <end position="193"/>
    </location>
</feature>
<protein>
    <submittedName>
        <fullName evidence="10">PTS sugar transporter subunit IIC</fullName>
    </submittedName>
</protein>
<feature type="transmembrane region" description="Helical" evidence="8">
    <location>
        <begin position="282"/>
        <end position="301"/>
    </location>
</feature>
<dbReference type="InterPro" id="IPR003352">
    <property type="entry name" value="PTS_EIIC"/>
</dbReference>
<comment type="caution">
    <text evidence="10">The sequence shown here is derived from an EMBL/GenBank/DDBJ whole genome shotgun (WGS) entry which is preliminary data.</text>
</comment>
<feature type="transmembrane region" description="Helical" evidence="8">
    <location>
        <begin position="25"/>
        <end position="46"/>
    </location>
</feature>
<dbReference type="AlphaFoldDB" id="A0AAP3DMY7"/>
<accession>A0AAP3DMY7</accession>
<feature type="transmembrane region" description="Helical" evidence="8">
    <location>
        <begin position="332"/>
        <end position="353"/>
    </location>
</feature>
<feature type="domain" description="Phosphotransferase system EIIC" evidence="9">
    <location>
        <begin position="28"/>
        <end position="366"/>
    </location>
</feature>
<feature type="transmembrane region" description="Helical" evidence="8">
    <location>
        <begin position="58"/>
        <end position="79"/>
    </location>
</feature>
<keyword evidence="3" id="KW-1003">Cell membrane</keyword>
<evidence type="ECO:0000256" key="5">
    <source>
        <dbReference type="ARBA" id="ARBA00022692"/>
    </source>
</evidence>
<dbReference type="RefSeq" id="WP_098045147.1">
    <property type="nucleotide sequence ID" value="NZ_CAJFIS010000029.1"/>
</dbReference>
<keyword evidence="2" id="KW-0813">Transport</keyword>
<feature type="transmembrane region" description="Helical" evidence="8">
    <location>
        <begin position="135"/>
        <end position="152"/>
    </location>
</feature>
<gene>
    <name evidence="11" type="ORF">L2504_08275</name>
    <name evidence="10" type="ORF">L2724_00850</name>
</gene>
<sequence length="370" mass="37657">MMENTQVNARQANATYANSSVVKEAAYRIFAAVANAILVILGGGLLVQTIGNLSGLHVLTLVGAEAQVLLAPAIGVAVASQMNTNTLVTFASMISATVGANAVHFTTTAVKGATATGQAAVAAVGAPVFTTGQPVSAVLAAVVAVLVGKYLTGKTPLDMVLVPFGALAVGISFGLLVAAVVTPALLAVSAYIAHSMQVSPVLGSAVISVVWALFLMTPASSAALAVALTLDPVSSAAALIGTTAQFVAFTAMSWRQNNLGANIAQGLVTPKVQFPNILINPYLLVPSVVSAAVCAPLATVLFNFRSTYTLGGLGLNSLIAPIAYLSRGWDQFATYMALGVVAPAVMSVALYFFMKKSGLIGDNQLHLKLV</sequence>
<evidence type="ECO:0000256" key="7">
    <source>
        <dbReference type="ARBA" id="ARBA00023136"/>
    </source>
</evidence>
<dbReference type="GO" id="GO:0008982">
    <property type="term" value="F:protein-N(PI)-phosphohistidine-sugar phosphotransferase activity"/>
    <property type="evidence" value="ECO:0007669"/>
    <property type="project" value="InterPro"/>
</dbReference>
<keyword evidence="4 10" id="KW-0762">Sugar transport</keyword>
<evidence type="ECO:0000256" key="6">
    <source>
        <dbReference type="ARBA" id="ARBA00022989"/>
    </source>
</evidence>
<keyword evidence="13" id="KW-1185">Reference proteome</keyword>
<dbReference type="EMBL" id="JAKHPH010000001">
    <property type="protein sequence ID" value="MCZ3666832.1"/>
    <property type="molecule type" value="Genomic_DNA"/>
</dbReference>
<evidence type="ECO:0000259" key="9">
    <source>
        <dbReference type="Pfam" id="PF13303"/>
    </source>
</evidence>
<organism evidence="10 12">
    <name type="scientific">Limosilactobacillus vaginalis</name>
    <dbReference type="NCBI Taxonomy" id="1633"/>
    <lineage>
        <taxon>Bacteria</taxon>
        <taxon>Bacillati</taxon>
        <taxon>Bacillota</taxon>
        <taxon>Bacilli</taxon>
        <taxon>Lactobacillales</taxon>
        <taxon>Lactobacillaceae</taxon>
        <taxon>Limosilactobacillus</taxon>
    </lineage>
</organism>
<reference evidence="10 13" key="1">
    <citation type="submission" date="2022-01" db="EMBL/GenBank/DDBJ databases">
        <title>VMRC isolate genome collection.</title>
        <authorList>
            <person name="France M."/>
            <person name="Rutt L."/>
            <person name="Humphrys M."/>
            <person name="Ravel J."/>
        </authorList>
    </citation>
    <scope>NUCLEOTIDE SEQUENCE</scope>
    <source>
        <strain evidence="11 13">C0030B4</strain>
        <strain evidence="10">C0048A1</strain>
    </source>
</reference>
<evidence type="ECO:0000256" key="2">
    <source>
        <dbReference type="ARBA" id="ARBA00022448"/>
    </source>
</evidence>
<dbReference type="GO" id="GO:0009401">
    <property type="term" value="P:phosphoenolpyruvate-dependent sugar phosphotransferase system"/>
    <property type="evidence" value="ECO:0007669"/>
    <property type="project" value="InterPro"/>
</dbReference>
<keyword evidence="6 8" id="KW-1133">Transmembrane helix</keyword>
<proteinExistence type="predicted"/>
<keyword evidence="7 8" id="KW-0472">Membrane</keyword>
<dbReference type="GO" id="GO:0005886">
    <property type="term" value="C:plasma membrane"/>
    <property type="evidence" value="ECO:0007669"/>
    <property type="project" value="UniProtKB-SubCell"/>
</dbReference>
<evidence type="ECO:0000313" key="11">
    <source>
        <dbReference type="EMBL" id="MCZ3782123.1"/>
    </source>
</evidence>
<keyword evidence="5 8" id="KW-0812">Transmembrane</keyword>
<dbReference type="EMBL" id="JAKHMS010000025">
    <property type="protein sequence ID" value="MCZ3782123.1"/>
    <property type="molecule type" value="Genomic_DNA"/>
</dbReference>